<evidence type="ECO:0000313" key="2">
    <source>
        <dbReference type="EMBL" id="KAG2392708.1"/>
    </source>
</evidence>
<dbReference type="PROSITE" id="PS51886">
    <property type="entry name" value="TLDC"/>
    <property type="match status" value="1"/>
</dbReference>
<comment type="caution">
    <text evidence="2">The sequence shown here is derived from an EMBL/GenBank/DDBJ whole genome shotgun (WGS) entry which is preliminary data.</text>
</comment>
<feature type="domain" description="TLDc" evidence="1">
    <location>
        <begin position="28"/>
        <end position="213"/>
    </location>
</feature>
<dbReference type="Pfam" id="PF07534">
    <property type="entry name" value="TLD"/>
    <property type="match status" value="1"/>
</dbReference>
<dbReference type="Proteomes" id="UP000816034">
    <property type="component" value="Unassembled WGS sequence"/>
</dbReference>
<name>A0AA88KP19_NAELO</name>
<dbReference type="PANTHER" id="PTHR23354">
    <property type="entry name" value="NUCLEOLAR PROTEIN 7/ESTROGEN RECEPTOR COACTIVATOR-RELATED"/>
    <property type="match status" value="1"/>
</dbReference>
<keyword evidence="3" id="KW-1185">Reference proteome</keyword>
<dbReference type="EMBL" id="PYSW02000004">
    <property type="protein sequence ID" value="KAG2392708.1"/>
    <property type="molecule type" value="Genomic_DNA"/>
</dbReference>
<accession>A0AA88KP19</accession>
<dbReference type="RefSeq" id="XP_044554602.1">
    <property type="nucleotide sequence ID" value="XM_044687088.1"/>
</dbReference>
<protein>
    <recommendedName>
        <fullName evidence="1">TLDc domain-containing protein</fullName>
    </recommendedName>
</protein>
<dbReference type="GeneID" id="68103887"/>
<evidence type="ECO:0000313" key="3">
    <source>
        <dbReference type="Proteomes" id="UP000816034"/>
    </source>
</evidence>
<dbReference type="SMART" id="SM00584">
    <property type="entry name" value="TLDc"/>
    <property type="match status" value="1"/>
</dbReference>
<organism evidence="2 3">
    <name type="scientific">Naegleria lovaniensis</name>
    <name type="common">Amoeba</name>
    <dbReference type="NCBI Taxonomy" id="51637"/>
    <lineage>
        <taxon>Eukaryota</taxon>
        <taxon>Discoba</taxon>
        <taxon>Heterolobosea</taxon>
        <taxon>Tetramitia</taxon>
        <taxon>Eutetramitia</taxon>
        <taxon>Vahlkampfiidae</taxon>
        <taxon>Naegleria</taxon>
    </lineage>
</organism>
<sequence>MLFSKSVFSTVVTWSTEGMKILNFYSSTAMNSTTAFLIPSSLPVLKEKGLTKCFLLYRGSQDGFTAQSFHAKCDSHTPTLTIIKTSGHDPQIFGGYTTQTWNPVNGNYKRDSESFIFKYHDSKCMFEILPNSDSSTGEAIYAMPNNLTCFGGGCDFSIADKCNENKKSYCNLGYSYTIPQSLSNFQHEDAEVRSYLAGSKNFKVSEIEVYKVN</sequence>
<proteinExistence type="predicted"/>
<dbReference type="AlphaFoldDB" id="A0AA88KP19"/>
<gene>
    <name evidence="2" type="ORF">C9374_011433</name>
</gene>
<reference evidence="2 3" key="1">
    <citation type="journal article" date="2018" name="BMC Genomics">
        <title>The genome of Naegleria lovaniensis, the basis for a comparative approach to unravel pathogenicity factors of the human pathogenic amoeba N. fowleri.</title>
        <authorList>
            <person name="Liechti N."/>
            <person name="Schurch N."/>
            <person name="Bruggmann R."/>
            <person name="Wittwer M."/>
        </authorList>
    </citation>
    <scope>NUCLEOTIDE SEQUENCE [LARGE SCALE GENOMIC DNA]</scope>
    <source>
        <strain evidence="2 3">ATCC 30569</strain>
    </source>
</reference>
<evidence type="ECO:0000259" key="1">
    <source>
        <dbReference type="PROSITE" id="PS51886"/>
    </source>
</evidence>
<dbReference type="InterPro" id="IPR006571">
    <property type="entry name" value="TLDc_dom"/>
</dbReference>